<gene>
    <name evidence="1" type="ORF">PN36_07965</name>
</gene>
<sequence length="189" mass="21749">MQHLQAAFEQWYGDCQRTLTEISYDQVNERTLCVSEEKYIDFDWVAQKYFSGKNKPSTVDMLAFGSEHVLFVEFKAGKNVKVEKQKLQFKLLASLLLYERVVADIVNIDAKKLVSTKFVYLLVFDPINCPSSSARSAAIQNHLSKVQVRFGIDKYKGIFLEEALTPECGEEFKRVLQRFGVDDIRQECA</sequence>
<evidence type="ECO:0000313" key="2">
    <source>
        <dbReference type="Proteomes" id="UP000030428"/>
    </source>
</evidence>
<dbReference type="EMBL" id="JSZA02000023">
    <property type="protein sequence ID" value="KHD05993.1"/>
    <property type="molecule type" value="Genomic_DNA"/>
</dbReference>
<keyword evidence="2" id="KW-1185">Reference proteome</keyword>
<name>A0A0A6P5H6_9GAMM</name>
<evidence type="ECO:0000313" key="1">
    <source>
        <dbReference type="EMBL" id="KHD05993.1"/>
    </source>
</evidence>
<accession>A0A0A6P5H6</accession>
<reference evidence="1 2" key="1">
    <citation type="journal article" date="2016" name="Front. Microbiol.">
        <title>Single-Cell (Meta-)Genomics of a Dimorphic Candidatus Thiomargarita nelsonii Reveals Genomic Plasticity.</title>
        <authorList>
            <person name="Flood B.E."/>
            <person name="Fliss P."/>
            <person name="Jones D.S."/>
            <person name="Dick G.J."/>
            <person name="Jain S."/>
            <person name="Kaster A.K."/>
            <person name="Winkel M."/>
            <person name="Mussmann M."/>
            <person name="Bailey J."/>
        </authorList>
    </citation>
    <scope>NUCLEOTIDE SEQUENCE [LARGE SCALE GENOMIC DNA]</scope>
    <source>
        <strain evidence="1">Hydrate Ridge</strain>
    </source>
</reference>
<dbReference type="AlphaFoldDB" id="A0A0A6P5H6"/>
<protein>
    <submittedName>
        <fullName evidence="1">Uncharacterized protein</fullName>
    </submittedName>
</protein>
<comment type="caution">
    <text evidence="1">The sequence shown here is derived from an EMBL/GenBank/DDBJ whole genome shotgun (WGS) entry which is preliminary data.</text>
</comment>
<dbReference type="Proteomes" id="UP000030428">
    <property type="component" value="Unassembled WGS sequence"/>
</dbReference>
<organism evidence="1 2">
    <name type="scientific">Candidatus Thiomargarita nelsonii</name>
    <dbReference type="NCBI Taxonomy" id="1003181"/>
    <lineage>
        <taxon>Bacteria</taxon>
        <taxon>Pseudomonadati</taxon>
        <taxon>Pseudomonadota</taxon>
        <taxon>Gammaproteobacteria</taxon>
        <taxon>Thiotrichales</taxon>
        <taxon>Thiotrichaceae</taxon>
        <taxon>Thiomargarita</taxon>
    </lineage>
</organism>
<proteinExistence type="predicted"/>